<dbReference type="Gene3D" id="2.60.40.10">
    <property type="entry name" value="Immunoglobulins"/>
    <property type="match status" value="1"/>
</dbReference>
<feature type="region of interest" description="Disordered" evidence="1">
    <location>
        <begin position="16"/>
        <end position="35"/>
    </location>
</feature>
<evidence type="ECO:0000313" key="3">
    <source>
        <dbReference type="EMBL" id="GAA4283877.1"/>
    </source>
</evidence>
<protein>
    <recommendedName>
        <fullName evidence="2">PKD domain-containing protein</fullName>
    </recommendedName>
</protein>
<dbReference type="SUPFAM" id="SSF49299">
    <property type="entry name" value="PKD domain"/>
    <property type="match status" value="1"/>
</dbReference>
<dbReference type="InterPro" id="IPR000601">
    <property type="entry name" value="PKD_dom"/>
</dbReference>
<gene>
    <name evidence="3" type="ORF">GCM10022261_14080</name>
</gene>
<feature type="domain" description="PKD" evidence="2">
    <location>
        <begin position="93"/>
        <end position="139"/>
    </location>
</feature>
<dbReference type="CDD" id="cd00146">
    <property type="entry name" value="PKD"/>
    <property type="match status" value="1"/>
</dbReference>
<dbReference type="PROSITE" id="PS50093">
    <property type="entry name" value="PKD"/>
    <property type="match status" value="1"/>
</dbReference>
<dbReference type="EMBL" id="BAABAZ010000005">
    <property type="protein sequence ID" value="GAA4283877.1"/>
    <property type="molecule type" value="Genomic_DNA"/>
</dbReference>
<name>A0ABP8EIU6_9MICO</name>
<dbReference type="Proteomes" id="UP001501586">
    <property type="component" value="Unassembled WGS sequence"/>
</dbReference>
<sequence length="197" mass="21183">MPVNVPSEATVSDVCGWLNRPGSPGGGGGAPAAAPTPVVTEEDFQNFEIPPSTLHSWPDSWAVTQRKTAFWADSLVRYIDLELLGTPVRVRATPVAYSWDFGDGAVKRTTSPGTRPRSVQDAQIHHTYSTAGDVTVTLTTFYSGMFSVNGGDWLIIPGQAAVSSPPLDLTVYRYHKFLVEDDCLDNPDSPDCTEPAG</sequence>
<dbReference type="RefSeq" id="WP_344717899.1">
    <property type="nucleotide sequence ID" value="NZ_BAABAZ010000005.1"/>
</dbReference>
<keyword evidence="4" id="KW-1185">Reference proteome</keyword>
<proteinExistence type="predicted"/>
<accession>A0ABP8EIU6</accession>
<evidence type="ECO:0000259" key="2">
    <source>
        <dbReference type="PROSITE" id="PS50093"/>
    </source>
</evidence>
<dbReference type="Pfam" id="PF00801">
    <property type="entry name" value="PKD"/>
    <property type="match status" value="1"/>
</dbReference>
<reference evidence="4" key="1">
    <citation type="journal article" date="2019" name="Int. J. Syst. Evol. Microbiol.">
        <title>The Global Catalogue of Microorganisms (GCM) 10K type strain sequencing project: providing services to taxonomists for standard genome sequencing and annotation.</title>
        <authorList>
            <consortium name="The Broad Institute Genomics Platform"/>
            <consortium name="The Broad Institute Genome Sequencing Center for Infectious Disease"/>
            <person name="Wu L."/>
            <person name="Ma J."/>
        </authorList>
    </citation>
    <scope>NUCLEOTIDE SEQUENCE [LARGE SCALE GENOMIC DNA]</scope>
    <source>
        <strain evidence="4">JCM 17458</strain>
    </source>
</reference>
<organism evidence="3 4">
    <name type="scientific">Brevibacterium daeguense</name>
    <dbReference type="NCBI Taxonomy" id="909936"/>
    <lineage>
        <taxon>Bacteria</taxon>
        <taxon>Bacillati</taxon>
        <taxon>Actinomycetota</taxon>
        <taxon>Actinomycetes</taxon>
        <taxon>Micrococcales</taxon>
        <taxon>Brevibacteriaceae</taxon>
        <taxon>Brevibacterium</taxon>
    </lineage>
</organism>
<comment type="caution">
    <text evidence="3">The sequence shown here is derived from an EMBL/GenBank/DDBJ whole genome shotgun (WGS) entry which is preliminary data.</text>
</comment>
<dbReference type="InterPro" id="IPR035986">
    <property type="entry name" value="PKD_dom_sf"/>
</dbReference>
<evidence type="ECO:0000256" key="1">
    <source>
        <dbReference type="SAM" id="MobiDB-lite"/>
    </source>
</evidence>
<evidence type="ECO:0000313" key="4">
    <source>
        <dbReference type="Proteomes" id="UP001501586"/>
    </source>
</evidence>
<dbReference type="InterPro" id="IPR013783">
    <property type="entry name" value="Ig-like_fold"/>
</dbReference>